<protein>
    <submittedName>
        <fullName evidence="1">Uncharacterized protein</fullName>
    </submittedName>
</protein>
<evidence type="ECO:0000313" key="1">
    <source>
        <dbReference type="EMBL" id="ARU58950.1"/>
    </source>
</evidence>
<reference evidence="1 2" key="1">
    <citation type="submission" date="2017-05" db="EMBL/GenBank/DDBJ databases">
        <title>Genomic insights into alkan degradation activity of Oleiphilus messinensis.</title>
        <authorList>
            <person name="Kozyavkin S.A."/>
            <person name="Slesarev A.I."/>
            <person name="Golyshin P.N."/>
            <person name="Korzhenkov A."/>
            <person name="Golyshina O.N."/>
            <person name="Toshchakov S.V."/>
        </authorList>
    </citation>
    <scope>NUCLEOTIDE SEQUENCE [LARGE SCALE GENOMIC DNA]</scope>
    <source>
        <strain evidence="1 2">ME102</strain>
    </source>
</reference>
<accession>A0A1Y0IFC3</accession>
<dbReference type="EMBL" id="CP021425">
    <property type="protein sequence ID" value="ARU58950.1"/>
    <property type="molecule type" value="Genomic_DNA"/>
</dbReference>
<organism evidence="1 2">
    <name type="scientific">Oleiphilus messinensis</name>
    <dbReference type="NCBI Taxonomy" id="141451"/>
    <lineage>
        <taxon>Bacteria</taxon>
        <taxon>Pseudomonadati</taxon>
        <taxon>Pseudomonadota</taxon>
        <taxon>Gammaproteobacteria</taxon>
        <taxon>Oceanospirillales</taxon>
        <taxon>Oleiphilaceae</taxon>
        <taxon>Oleiphilus</taxon>
    </lineage>
</organism>
<keyword evidence="2" id="KW-1185">Reference proteome</keyword>
<evidence type="ECO:0000313" key="2">
    <source>
        <dbReference type="Proteomes" id="UP000196027"/>
    </source>
</evidence>
<dbReference type="Proteomes" id="UP000196027">
    <property type="component" value="Chromosome"/>
</dbReference>
<dbReference type="AlphaFoldDB" id="A0A1Y0IFC3"/>
<proteinExistence type="predicted"/>
<name>A0A1Y0IFC3_9GAMM</name>
<dbReference type="KEGG" id="ome:OLMES_4962"/>
<sequence length="52" mass="6141">MVKRREFRVFSWTGIFFGSSSIHSDRHYLYVESKFDLFWDNVVSAATSYQAA</sequence>
<gene>
    <name evidence="1" type="ORF">OLMES_4962</name>
</gene>